<feature type="region of interest" description="Disordered" evidence="1">
    <location>
        <begin position="90"/>
        <end position="112"/>
    </location>
</feature>
<dbReference type="NCBIfam" id="TIGR01640">
    <property type="entry name" value="F_box_assoc_1"/>
    <property type="match status" value="1"/>
</dbReference>
<feature type="domain" description="F-box" evidence="2">
    <location>
        <begin position="15"/>
        <end position="55"/>
    </location>
</feature>
<gene>
    <name evidence="3" type="ORF">M0R45_033777</name>
</gene>
<evidence type="ECO:0000313" key="4">
    <source>
        <dbReference type="Proteomes" id="UP001457282"/>
    </source>
</evidence>
<evidence type="ECO:0000259" key="2">
    <source>
        <dbReference type="SMART" id="SM00256"/>
    </source>
</evidence>
<dbReference type="InterPro" id="IPR001810">
    <property type="entry name" value="F-box_dom"/>
</dbReference>
<dbReference type="EMBL" id="JBEDUW010000006">
    <property type="protein sequence ID" value="KAK9925453.1"/>
    <property type="molecule type" value="Genomic_DNA"/>
</dbReference>
<proteinExistence type="predicted"/>
<dbReference type="AlphaFoldDB" id="A0AAW1WPF1"/>
<dbReference type="Pfam" id="PF00646">
    <property type="entry name" value="F-box"/>
    <property type="match status" value="1"/>
</dbReference>
<comment type="caution">
    <text evidence="3">The sequence shown here is derived from an EMBL/GenBank/DDBJ whole genome shotgun (WGS) entry which is preliminary data.</text>
</comment>
<dbReference type="CDD" id="cd22157">
    <property type="entry name" value="F-box_AtFBW1-like"/>
    <property type="match status" value="1"/>
</dbReference>
<dbReference type="InterPro" id="IPR036047">
    <property type="entry name" value="F-box-like_dom_sf"/>
</dbReference>
<dbReference type="PANTHER" id="PTHR35546:SF115">
    <property type="entry name" value="F-BOX DOMAIN-CONTAINING PROTEIN"/>
    <property type="match status" value="1"/>
</dbReference>
<dbReference type="PANTHER" id="PTHR35546">
    <property type="entry name" value="F-BOX PROTEIN INTERACTION DOMAIN PROTEIN-RELATED"/>
    <property type="match status" value="1"/>
</dbReference>
<evidence type="ECO:0000256" key="1">
    <source>
        <dbReference type="SAM" id="MobiDB-lite"/>
    </source>
</evidence>
<dbReference type="Pfam" id="PF07734">
    <property type="entry name" value="FBA_1"/>
    <property type="match status" value="1"/>
</dbReference>
<organism evidence="3 4">
    <name type="scientific">Rubus argutus</name>
    <name type="common">Southern blackberry</name>
    <dbReference type="NCBI Taxonomy" id="59490"/>
    <lineage>
        <taxon>Eukaryota</taxon>
        <taxon>Viridiplantae</taxon>
        <taxon>Streptophyta</taxon>
        <taxon>Embryophyta</taxon>
        <taxon>Tracheophyta</taxon>
        <taxon>Spermatophyta</taxon>
        <taxon>Magnoliopsida</taxon>
        <taxon>eudicotyledons</taxon>
        <taxon>Gunneridae</taxon>
        <taxon>Pentapetalae</taxon>
        <taxon>rosids</taxon>
        <taxon>fabids</taxon>
        <taxon>Rosales</taxon>
        <taxon>Rosaceae</taxon>
        <taxon>Rosoideae</taxon>
        <taxon>Rosoideae incertae sedis</taxon>
        <taxon>Rubus</taxon>
    </lineage>
</organism>
<protein>
    <recommendedName>
        <fullName evidence="2">F-box domain-containing protein</fullName>
    </recommendedName>
</protein>
<dbReference type="InterPro" id="IPR006527">
    <property type="entry name" value="F-box-assoc_dom_typ1"/>
</dbReference>
<dbReference type="SMART" id="SM00256">
    <property type="entry name" value="FBOX"/>
    <property type="match status" value="1"/>
</dbReference>
<dbReference type="SUPFAM" id="SSF81383">
    <property type="entry name" value="F-box domain"/>
    <property type="match status" value="1"/>
</dbReference>
<keyword evidence="4" id="KW-1185">Reference proteome</keyword>
<name>A0AAW1WPF1_RUBAR</name>
<dbReference type="InterPro" id="IPR017451">
    <property type="entry name" value="F-box-assoc_interact_dom"/>
</dbReference>
<dbReference type="InterPro" id="IPR055290">
    <property type="entry name" value="At3g26010-like"/>
</dbReference>
<dbReference type="Proteomes" id="UP001457282">
    <property type="component" value="Unassembled WGS sequence"/>
</dbReference>
<accession>A0AAW1WPF1</accession>
<evidence type="ECO:0000313" key="3">
    <source>
        <dbReference type="EMBL" id="KAK9925453.1"/>
    </source>
</evidence>
<reference evidence="3 4" key="1">
    <citation type="journal article" date="2023" name="G3 (Bethesda)">
        <title>A chromosome-length genome assembly and annotation of blackberry (Rubus argutus, cv. 'Hillquist').</title>
        <authorList>
            <person name="Bruna T."/>
            <person name="Aryal R."/>
            <person name="Dudchenko O."/>
            <person name="Sargent D.J."/>
            <person name="Mead D."/>
            <person name="Buti M."/>
            <person name="Cavallini A."/>
            <person name="Hytonen T."/>
            <person name="Andres J."/>
            <person name="Pham M."/>
            <person name="Weisz D."/>
            <person name="Mascagni F."/>
            <person name="Usai G."/>
            <person name="Natali L."/>
            <person name="Bassil N."/>
            <person name="Fernandez G.E."/>
            <person name="Lomsadze A."/>
            <person name="Armour M."/>
            <person name="Olukolu B."/>
            <person name="Poorten T."/>
            <person name="Britton C."/>
            <person name="Davik J."/>
            <person name="Ashrafi H."/>
            <person name="Aiden E.L."/>
            <person name="Borodovsky M."/>
            <person name="Worthington M."/>
        </authorList>
    </citation>
    <scope>NUCLEOTIDE SEQUENCE [LARGE SCALE GENOMIC DNA]</scope>
    <source>
        <strain evidence="3">PI 553951</strain>
    </source>
</reference>
<dbReference type="Gene3D" id="1.20.1280.50">
    <property type="match status" value="1"/>
</dbReference>
<sequence length="454" mass="52064">MMKRCNSSLAETVANTEDLLTEILVRVPAKPLVRFKCVSKHWFSIISDPKFCHRHTLRNPNPPVSAVICDTSHHPFAFVPLDFDHIRSTSSSPCNNHENQNPSGSGSTSCNPLNSVQNPSDYGINIVQIFYVHPLHFDHDLSSDKIPSGSGSPTCNPLNFAQNQYDDYIKIIQSCNGLFLCRLFRSKNVNPPYFILNPTTNQFSTLIPLPAAVSQQVEPYIISIALAFDPSKSPHYKVVCLRTIDGSKTGRTCHIVIYLSETRSWRLLDSYYRRGSAIPYARVLYWNGAIHWLGMYSEVSYFHIDEERDDFIYPPPHFYKKYNIQQRMCRYFRESGDGRHLHLIDIYGPCLTQFEVLEMGKDYSGWFVKYRVDLDPICRQSPSERFVVLFPFQDKNEDEESSSLLLHTPGKIISYNPKSKTFKSLELTPQAGVNDSLLRLEESNYRYVETLACV</sequence>